<feature type="signal peptide" evidence="1">
    <location>
        <begin position="1"/>
        <end position="26"/>
    </location>
</feature>
<dbReference type="AlphaFoldDB" id="A0A4Y3RBK0"/>
<keyword evidence="3" id="KW-1185">Reference proteome</keyword>
<feature type="chain" id="PRO_5021322438" evidence="1">
    <location>
        <begin position="27"/>
        <end position="148"/>
    </location>
</feature>
<organism evidence="2 3">
    <name type="scientific">Streptomyces gardneri</name>
    <dbReference type="NCBI Taxonomy" id="66892"/>
    <lineage>
        <taxon>Bacteria</taxon>
        <taxon>Bacillati</taxon>
        <taxon>Actinomycetota</taxon>
        <taxon>Actinomycetes</taxon>
        <taxon>Kitasatosporales</taxon>
        <taxon>Streptomycetaceae</taxon>
        <taxon>Streptomyces</taxon>
    </lineage>
</organism>
<evidence type="ECO:0000313" key="3">
    <source>
        <dbReference type="Proteomes" id="UP000315226"/>
    </source>
</evidence>
<evidence type="ECO:0000313" key="2">
    <source>
        <dbReference type="EMBL" id="GEB55145.1"/>
    </source>
</evidence>
<proteinExistence type="predicted"/>
<comment type="caution">
    <text evidence="2">The sequence shown here is derived from an EMBL/GenBank/DDBJ whole genome shotgun (WGS) entry which is preliminary data.</text>
</comment>
<reference evidence="2 3" key="1">
    <citation type="submission" date="2019-06" db="EMBL/GenBank/DDBJ databases">
        <title>Whole genome shotgun sequence of Streptomyces gardneri NBRC 12865.</title>
        <authorList>
            <person name="Hosoyama A."/>
            <person name="Uohara A."/>
            <person name="Ohji S."/>
            <person name="Ichikawa N."/>
        </authorList>
    </citation>
    <scope>NUCLEOTIDE SEQUENCE [LARGE SCALE GENOMIC DNA]</scope>
    <source>
        <strain evidence="2 3">NBRC 12865</strain>
    </source>
</reference>
<evidence type="ECO:0000256" key="1">
    <source>
        <dbReference type="SAM" id="SignalP"/>
    </source>
</evidence>
<gene>
    <name evidence="2" type="ORF">SGA01_07500</name>
</gene>
<dbReference type="OrthoDB" id="5195323at2"/>
<sequence>MRIKRALATALTVGALTLLTAPVADARGAVPEAEAVVAPAAVPAPDGFLYAWEHPHAGGAHCKWSGPNGNWAGCRDKVSDIWNNGYPGRGEDAKLFRGVSWTGSWVCLHQGHSIPDLGANGLRFFGPGEGQGEPVNDRIGSHLWVDAC</sequence>
<dbReference type="Proteomes" id="UP000315226">
    <property type="component" value="Unassembled WGS sequence"/>
</dbReference>
<dbReference type="RefSeq" id="WP_141293239.1">
    <property type="nucleotide sequence ID" value="NZ_BJMN01000005.1"/>
</dbReference>
<dbReference type="EMBL" id="BJMN01000005">
    <property type="protein sequence ID" value="GEB55145.1"/>
    <property type="molecule type" value="Genomic_DNA"/>
</dbReference>
<dbReference type="Pfam" id="PF03995">
    <property type="entry name" value="Inhibitor_I36"/>
    <property type="match status" value="1"/>
</dbReference>
<accession>A0A4Y3RBK0</accession>
<keyword evidence="1" id="KW-0732">Signal</keyword>
<name>A0A4Y3RBK0_9ACTN</name>
<protein>
    <submittedName>
        <fullName evidence="2">Uncharacterized protein</fullName>
    </submittedName>
</protein>